<proteinExistence type="predicted"/>
<dbReference type="RefSeq" id="WP_008472523.1">
    <property type="nucleotide sequence ID" value="NZ_AYZO01000003.1"/>
</dbReference>
<reference evidence="1 3" key="1">
    <citation type="submission" date="2012-06" db="EMBL/GenBank/DDBJ databases">
        <title>Draft genome sequence of Lactobacillus gigeriorum CRBIP 24.85T, isolated from chicken crop.</title>
        <authorList>
            <person name="Cousin S."/>
            <person name="Ma L."/>
            <person name="Creno S."/>
            <person name="Clermont D."/>
            <person name="Loux V."/>
            <person name="Bizet C."/>
            <person name="Bouchier C."/>
        </authorList>
    </citation>
    <scope>NUCLEOTIDE SEQUENCE [LARGE SCALE GENOMIC DNA]</scope>
    <source>
        <strain evidence="3">CRBIP 24.85T</strain>
        <strain evidence="1">Type strain: CRBIP 24.85</strain>
    </source>
</reference>
<name>I7LCJ7_9LACO</name>
<dbReference type="EMBL" id="CAKC01000028">
    <property type="protein sequence ID" value="CCI86546.1"/>
    <property type="molecule type" value="Genomic_DNA"/>
</dbReference>
<dbReference type="Proteomes" id="UP000009326">
    <property type="component" value="Unassembled WGS sequence"/>
</dbReference>
<evidence type="ECO:0000313" key="4">
    <source>
        <dbReference type="Proteomes" id="UP000051521"/>
    </source>
</evidence>
<dbReference type="STRING" id="1423751.FC38_GL001110"/>
<evidence type="ECO:0000313" key="1">
    <source>
        <dbReference type="EMBL" id="CCI86546.1"/>
    </source>
</evidence>
<organism evidence="1 3">
    <name type="scientific">Lactobacillus gigeriorum DSM 23908 = CRBIP 24.85</name>
    <dbReference type="NCBI Taxonomy" id="1423751"/>
    <lineage>
        <taxon>Bacteria</taxon>
        <taxon>Bacillati</taxon>
        <taxon>Bacillota</taxon>
        <taxon>Bacilli</taxon>
        <taxon>Lactobacillales</taxon>
        <taxon>Lactobacillaceae</taxon>
        <taxon>Lactobacillus</taxon>
    </lineage>
</organism>
<dbReference type="PATRIC" id="fig|1423751.3.peg.1147"/>
<reference evidence="2 4" key="2">
    <citation type="journal article" date="2015" name="Genome Announc.">
        <title>Expanding the biotechnology potential of lactobacilli through comparative genomics of 213 strains and associated genera.</title>
        <authorList>
            <person name="Sun Z."/>
            <person name="Harris H.M."/>
            <person name="McCann A."/>
            <person name="Guo C."/>
            <person name="Argimon S."/>
            <person name="Zhang W."/>
            <person name="Yang X."/>
            <person name="Jeffery I.B."/>
            <person name="Cooney J.C."/>
            <person name="Kagawa T.F."/>
            <person name="Liu W."/>
            <person name="Song Y."/>
            <person name="Salvetti E."/>
            <person name="Wrobel A."/>
            <person name="Rasinkangas P."/>
            <person name="Parkhill J."/>
            <person name="Rea M.C."/>
            <person name="O'Sullivan O."/>
            <person name="Ritari J."/>
            <person name="Douillard F.P."/>
            <person name="Paul Ross R."/>
            <person name="Yang R."/>
            <person name="Briner A.E."/>
            <person name="Felis G.E."/>
            <person name="de Vos W.M."/>
            <person name="Barrangou R."/>
            <person name="Klaenhammer T.R."/>
            <person name="Caufield P.W."/>
            <person name="Cui Y."/>
            <person name="Zhang H."/>
            <person name="O'Toole P.W."/>
        </authorList>
    </citation>
    <scope>NUCLEOTIDE SEQUENCE [LARGE SCALE GENOMIC DNA]</scope>
    <source>
        <strain evidence="2 4">DSM 23908</strain>
    </source>
</reference>
<accession>I7LCJ7</accession>
<evidence type="ECO:0000313" key="2">
    <source>
        <dbReference type="EMBL" id="KRN14448.1"/>
    </source>
</evidence>
<dbReference type="EMBL" id="AYZO01000003">
    <property type="protein sequence ID" value="KRN14448.1"/>
    <property type="molecule type" value="Genomic_DNA"/>
</dbReference>
<dbReference type="Proteomes" id="UP000051521">
    <property type="component" value="Unassembled WGS sequence"/>
</dbReference>
<gene>
    <name evidence="1" type="ORF">BN52_08230</name>
    <name evidence="2" type="ORF">FC38_GL001110</name>
</gene>
<dbReference type="AlphaFoldDB" id="I7LCJ7"/>
<sequence>MSDAQKDAILQLGGDALKDAKPEDMKYITVKSASASNSNGEFQQVVTLTVMFQLLQREQLFTHSVR</sequence>
<comment type="caution">
    <text evidence="1">The sequence shown here is derived from an EMBL/GenBank/DDBJ whole genome shotgun (WGS) entry which is preliminary data.</text>
</comment>
<evidence type="ECO:0000313" key="3">
    <source>
        <dbReference type="Proteomes" id="UP000009326"/>
    </source>
</evidence>
<protein>
    <submittedName>
        <fullName evidence="1">Uncharacterized protein</fullName>
    </submittedName>
</protein>
<keyword evidence="4" id="KW-1185">Reference proteome</keyword>